<dbReference type="GO" id="GO:0000287">
    <property type="term" value="F:magnesium ion binding"/>
    <property type="evidence" value="ECO:0007669"/>
    <property type="project" value="UniProtKB-UniRule"/>
</dbReference>
<keyword evidence="6 9" id="KW-1133">Transmembrane helix</keyword>
<reference evidence="10" key="1">
    <citation type="submission" date="2020-08" db="EMBL/GenBank/DDBJ databases">
        <title>Whole genome shotgun sequence of Actinocatenispora sera NBRC 101916.</title>
        <authorList>
            <person name="Komaki H."/>
            <person name="Tamura T."/>
        </authorList>
    </citation>
    <scope>NUCLEOTIDE SEQUENCE</scope>
    <source>
        <strain evidence="10">NBRC 101916</strain>
    </source>
</reference>
<protein>
    <recommendedName>
        <fullName evidence="9">K(+)-insensitive pyrophosphate-energized proton pump</fullName>
        <ecNumber evidence="9">7.1.3.1</ecNumber>
    </recommendedName>
    <alternativeName>
        <fullName evidence="9">Membrane-bound proton-translocating pyrophosphatase</fullName>
    </alternativeName>
    <alternativeName>
        <fullName evidence="9">Pyrophosphate-energized inorganic pyrophosphatase</fullName>
        <shortName evidence="9">H(+)-PPase</shortName>
    </alternativeName>
</protein>
<dbReference type="EMBL" id="AP023354">
    <property type="protein sequence ID" value="BCJ26408.1"/>
    <property type="molecule type" value="Genomic_DNA"/>
</dbReference>
<feature type="transmembrane region" description="Helical" evidence="9">
    <location>
        <begin position="358"/>
        <end position="382"/>
    </location>
</feature>
<accession>A0A810KWF2</accession>
<dbReference type="Pfam" id="PF03030">
    <property type="entry name" value="H_PPase"/>
    <property type="match status" value="1"/>
</dbReference>
<feature type="site" description="Determinant of potassium independence" evidence="9">
    <location>
        <position position="500"/>
    </location>
</feature>
<comment type="cofactor">
    <cofactor evidence="9">
        <name>Mg(2+)</name>
        <dbReference type="ChEBI" id="CHEBI:18420"/>
    </cofactor>
</comment>
<feature type="transmembrane region" description="Helical" evidence="9">
    <location>
        <begin position="150"/>
        <end position="177"/>
    </location>
</feature>
<evidence type="ECO:0000256" key="5">
    <source>
        <dbReference type="ARBA" id="ARBA00022967"/>
    </source>
</evidence>
<evidence type="ECO:0000256" key="7">
    <source>
        <dbReference type="ARBA" id="ARBA00023065"/>
    </source>
</evidence>
<keyword evidence="8 9" id="KW-0472">Membrane</keyword>
<evidence type="ECO:0000256" key="1">
    <source>
        <dbReference type="ARBA" id="ARBA00004127"/>
    </source>
</evidence>
<dbReference type="NCBIfam" id="NF001960">
    <property type="entry name" value="PRK00733.3-5"/>
    <property type="match status" value="1"/>
</dbReference>
<dbReference type="EC" id="7.1.3.1" evidence="9"/>
<comment type="caution">
    <text evidence="9">Lacks conserved residue(s) required for the propagation of feature annotation.</text>
</comment>
<feature type="transmembrane region" description="Helical" evidence="9">
    <location>
        <begin position="436"/>
        <end position="460"/>
    </location>
</feature>
<evidence type="ECO:0000256" key="9">
    <source>
        <dbReference type="HAMAP-Rule" id="MF_01129"/>
    </source>
</evidence>
<feature type="transmembrane region" description="Helical" evidence="9">
    <location>
        <begin position="254"/>
        <end position="272"/>
    </location>
</feature>
<evidence type="ECO:0000256" key="2">
    <source>
        <dbReference type="ARBA" id="ARBA00022448"/>
    </source>
</evidence>
<feature type="transmembrane region" description="Helical" evidence="9">
    <location>
        <begin position="648"/>
        <end position="667"/>
    </location>
</feature>
<dbReference type="NCBIfam" id="TIGR01104">
    <property type="entry name" value="V_PPase"/>
    <property type="match status" value="1"/>
</dbReference>
<evidence type="ECO:0000256" key="8">
    <source>
        <dbReference type="ARBA" id="ARBA00023136"/>
    </source>
</evidence>
<feature type="transmembrane region" description="Helical" evidence="9">
    <location>
        <begin position="77"/>
        <end position="96"/>
    </location>
</feature>
<dbReference type="KEGG" id="aser:Asera_05160"/>
<dbReference type="HAMAP" id="MF_01129">
    <property type="entry name" value="PPase_energized_pump"/>
    <property type="match status" value="1"/>
</dbReference>
<feature type="transmembrane region" description="Helical" evidence="9">
    <location>
        <begin position="278"/>
        <end position="298"/>
    </location>
</feature>
<dbReference type="GO" id="GO:0005886">
    <property type="term" value="C:plasma membrane"/>
    <property type="evidence" value="ECO:0007669"/>
    <property type="project" value="UniProtKB-SubCell"/>
</dbReference>
<evidence type="ECO:0000256" key="6">
    <source>
        <dbReference type="ARBA" id="ARBA00022989"/>
    </source>
</evidence>
<comment type="function">
    <text evidence="9">Proton pump that utilizes the energy of pyrophosphate hydrolysis as the driving force for proton movement across the membrane. Generates a proton motive force.</text>
</comment>
<dbReference type="GO" id="GO:0012505">
    <property type="term" value="C:endomembrane system"/>
    <property type="evidence" value="ECO:0007669"/>
    <property type="project" value="UniProtKB-SubCell"/>
</dbReference>
<name>A0A810KWF2_9ACTN</name>
<feature type="transmembrane region" description="Helical" evidence="9">
    <location>
        <begin position="719"/>
        <end position="738"/>
    </location>
</feature>
<organism evidence="10 11">
    <name type="scientific">Actinocatenispora sera</name>
    <dbReference type="NCBI Taxonomy" id="390989"/>
    <lineage>
        <taxon>Bacteria</taxon>
        <taxon>Bacillati</taxon>
        <taxon>Actinomycetota</taxon>
        <taxon>Actinomycetes</taxon>
        <taxon>Micromonosporales</taxon>
        <taxon>Micromonosporaceae</taxon>
        <taxon>Actinocatenispora</taxon>
    </lineage>
</organism>
<feature type="transmembrane region" description="Helical" evidence="9">
    <location>
        <begin position="403"/>
        <end position="430"/>
    </location>
</feature>
<dbReference type="PANTHER" id="PTHR31998">
    <property type="entry name" value="K(+)-INSENSITIVE PYROPHOSPHATE-ENERGIZED PROTON PUMP"/>
    <property type="match status" value="1"/>
</dbReference>
<keyword evidence="5 9" id="KW-1278">Translocase</keyword>
<keyword evidence="4 9" id="KW-0460">Magnesium</keyword>
<keyword evidence="7 9" id="KW-0406">Ion transport</keyword>
<keyword evidence="9" id="KW-0375">Hydrogen ion transport</keyword>
<feature type="transmembrane region" description="Helical" evidence="9">
    <location>
        <begin position="505"/>
        <end position="522"/>
    </location>
</feature>
<keyword evidence="11" id="KW-1185">Reference proteome</keyword>
<dbReference type="PIRSF" id="PIRSF001265">
    <property type="entry name" value="H+-PPase"/>
    <property type="match status" value="1"/>
</dbReference>
<dbReference type="GO" id="GO:0009678">
    <property type="term" value="F:diphosphate hydrolysis-driven proton transmembrane transporter activity"/>
    <property type="evidence" value="ECO:0007669"/>
    <property type="project" value="UniProtKB-UniRule"/>
</dbReference>
<feature type="transmembrane region" description="Helical" evidence="9">
    <location>
        <begin position="744"/>
        <end position="763"/>
    </location>
</feature>
<feature type="transmembrane region" description="Helical" evidence="9">
    <location>
        <begin position="24"/>
        <end position="49"/>
    </location>
</feature>
<comment type="subunit">
    <text evidence="9">Homodimer.</text>
</comment>
<dbReference type="GO" id="GO:0004427">
    <property type="term" value="F:inorganic diphosphate phosphatase activity"/>
    <property type="evidence" value="ECO:0007669"/>
    <property type="project" value="UniProtKB-UniRule"/>
</dbReference>
<feature type="transmembrane region" description="Helical" evidence="9">
    <location>
        <begin position="183"/>
        <end position="201"/>
    </location>
</feature>
<comment type="catalytic activity">
    <reaction evidence="9">
        <text>diphosphate + H2O + H(+)(in) = 2 phosphate + 2 H(+)(out)</text>
        <dbReference type="Rhea" id="RHEA:13973"/>
        <dbReference type="ChEBI" id="CHEBI:15377"/>
        <dbReference type="ChEBI" id="CHEBI:15378"/>
        <dbReference type="ChEBI" id="CHEBI:33019"/>
        <dbReference type="ChEBI" id="CHEBI:43474"/>
        <dbReference type="EC" id="7.1.3.1"/>
    </reaction>
</comment>
<keyword evidence="9" id="KW-1003">Cell membrane</keyword>
<comment type="subcellular location">
    <subcellularLocation>
        <location evidence="9">Cell membrane</location>
        <topology evidence="9">Multi-pass membrane protein</topology>
    </subcellularLocation>
    <subcellularLocation>
        <location evidence="1">Endomembrane system</location>
        <topology evidence="1">Multi-pass membrane protein</topology>
    </subcellularLocation>
</comment>
<feature type="transmembrane region" description="Helical" evidence="9">
    <location>
        <begin position="108"/>
        <end position="129"/>
    </location>
</feature>
<evidence type="ECO:0000313" key="11">
    <source>
        <dbReference type="Proteomes" id="UP000680750"/>
    </source>
</evidence>
<dbReference type="Proteomes" id="UP000680750">
    <property type="component" value="Chromosome"/>
</dbReference>
<feature type="transmembrane region" description="Helical" evidence="9">
    <location>
        <begin position="624"/>
        <end position="642"/>
    </location>
</feature>
<keyword evidence="2 9" id="KW-0813">Transport</keyword>
<proteinExistence type="inferred from homology"/>
<evidence type="ECO:0000256" key="3">
    <source>
        <dbReference type="ARBA" id="ARBA00022692"/>
    </source>
</evidence>
<dbReference type="RefSeq" id="WP_051802380.1">
    <property type="nucleotide sequence ID" value="NZ_AP023354.1"/>
</dbReference>
<sequence>MDTNLATGGETLSLSSVSLTGTNLVYVVIAAVIALVALGFAAGLVKLVLATDRGTTKMQEIAGAVQEGASAYLGRQFRTLGIFVIVALLLLLALPVNEGGWEVRIGRSAFFVVGAIFSSFIGWAGMSLATRANVRVASAARSSREGAMQIAFRTGGVVGFMTVGLGLLGAGVVVLIFRDKAPTVLEGFGFGAALLAMFMRVGGGIFTKAADVGADLVGKVEQGIPEDDPRNAATIADNVGDNVGDCAGMAADLFESYAVMLVAALILGRTAFGSEGLVFPLIVPAIGVVTAIIGVFITRLRPSDRSGMAAINRAFFISAGISAVLCVVAALVYLPSKFSGLHGVSLAALGHPTRSPQVIAIVAVLIGIVLAALIQLLTGYFTDTIRRPVKDVAKTSLTGPATVVLSGVSLGFESAVYSAILIAAAVYGAFLLGGGSIVLSLFAVALAGTGLLTTVGVIVAMDTFGPISDNAQGIAEMSGEVEGEGAQILTELDAVGNTTKAITKGIAIATAVLAATALFGSFTDTVGSAALKAGTGGLSDLVKQQYDGILNVANPSNLVGLIIGASVVFLFSMLAINAVSRSAGAVVFEVRRQFREFPGIMDGSQRPEYGKVVDICTRDAQRELITPGILAVFAPIVVGFGLGVGALGAYLAGAIATGILMAIFLANSGGAWDNAKKLVEDGVYGGKGSEAHEATIIGDTIGDPFKDTAGPAINPLIKVMNLVSLLIAPAVVMFSIGASKNTGVRIAIALVALAIIVAALVVAKRRPIAVGEENGAEKEAAQASA</sequence>
<dbReference type="OrthoDB" id="9808652at2"/>
<dbReference type="NCBIfam" id="NF001952">
    <property type="entry name" value="PRK00733.1-4"/>
    <property type="match status" value="1"/>
</dbReference>
<feature type="transmembrane region" description="Helical" evidence="9">
    <location>
        <begin position="558"/>
        <end position="579"/>
    </location>
</feature>
<gene>
    <name evidence="9 10" type="primary">hppA</name>
    <name evidence="10" type="ORF">Asera_05160</name>
</gene>
<dbReference type="AlphaFoldDB" id="A0A810KWF2"/>
<evidence type="ECO:0000256" key="4">
    <source>
        <dbReference type="ARBA" id="ARBA00022842"/>
    </source>
</evidence>
<keyword evidence="3 9" id="KW-0812">Transmembrane</keyword>
<feature type="transmembrane region" description="Helical" evidence="9">
    <location>
        <begin position="310"/>
        <end position="334"/>
    </location>
</feature>
<dbReference type="InterPro" id="IPR004131">
    <property type="entry name" value="PPase-energised_H-pump"/>
</dbReference>
<evidence type="ECO:0000313" key="10">
    <source>
        <dbReference type="EMBL" id="BCJ26408.1"/>
    </source>
</evidence>
<comment type="similarity">
    <text evidence="9">Belongs to the H(+)-translocating pyrophosphatase (TC 3.A.10) family. K(+)-insensitive subfamily.</text>
</comment>